<organism evidence="2 3">
    <name type="scientific">Paxillus rubicundulus Ve08.2h10</name>
    <dbReference type="NCBI Taxonomy" id="930991"/>
    <lineage>
        <taxon>Eukaryota</taxon>
        <taxon>Fungi</taxon>
        <taxon>Dikarya</taxon>
        <taxon>Basidiomycota</taxon>
        <taxon>Agaricomycotina</taxon>
        <taxon>Agaricomycetes</taxon>
        <taxon>Agaricomycetidae</taxon>
        <taxon>Boletales</taxon>
        <taxon>Paxilineae</taxon>
        <taxon>Paxillaceae</taxon>
        <taxon>Paxillus</taxon>
    </lineage>
</organism>
<accession>A0A0D0CX51</accession>
<protein>
    <submittedName>
        <fullName evidence="2">Uncharacterized protein</fullName>
    </submittedName>
</protein>
<dbReference type="Proteomes" id="UP000054538">
    <property type="component" value="Unassembled WGS sequence"/>
</dbReference>
<gene>
    <name evidence="2" type="ORF">PAXRUDRAFT_22674</name>
</gene>
<dbReference type="InParanoid" id="A0A0D0CX51"/>
<reference evidence="3" key="2">
    <citation type="submission" date="2015-01" db="EMBL/GenBank/DDBJ databases">
        <title>Evolutionary Origins and Diversification of the Mycorrhizal Mutualists.</title>
        <authorList>
            <consortium name="DOE Joint Genome Institute"/>
            <consortium name="Mycorrhizal Genomics Consortium"/>
            <person name="Kohler A."/>
            <person name="Kuo A."/>
            <person name="Nagy L.G."/>
            <person name="Floudas D."/>
            <person name="Copeland A."/>
            <person name="Barry K.W."/>
            <person name="Cichocki N."/>
            <person name="Veneault-Fourrey C."/>
            <person name="LaButti K."/>
            <person name="Lindquist E.A."/>
            <person name="Lipzen A."/>
            <person name="Lundell T."/>
            <person name="Morin E."/>
            <person name="Murat C."/>
            <person name="Riley R."/>
            <person name="Ohm R."/>
            <person name="Sun H."/>
            <person name="Tunlid A."/>
            <person name="Henrissat B."/>
            <person name="Grigoriev I.V."/>
            <person name="Hibbett D.S."/>
            <person name="Martin F."/>
        </authorList>
    </citation>
    <scope>NUCLEOTIDE SEQUENCE [LARGE SCALE GENOMIC DNA]</scope>
    <source>
        <strain evidence="3">Ve08.2h10</strain>
    </source>
</reference>
<proteinExistence type="predicted"/>
<feature type="region of interest" description="Disordered" evidence="1">
    <location>
        <begin position="1"/>
        <end position="68"/>
    </location>
</feature>
<dbReference type="HOGENOM" id="CLU_2794706_0_0_1"/>
<evidence type="ECO:0000256" key="1">
    <source>
        <dbReference type="SAM" id="MobiDB-lite"/>
    </source>
</evidence>
<feature type="compositionally biased region" description="Gly residues" evidence="1">
    <location>
        <begin position="11"/>
        <end position="38"/>
    </location>
</feature>
<name>A0A0D0CX51_9AGAM</name>
<reference evidence="2 3" key="1">
    <citation type="submission" date="2014-04" db="EMBL/GenBank/DDBJ databases">
        <authorList>
            <consortium name="DOE Joint Genome Institute"/>
            <person name="Kuo A."/>
            <person name="Kohler A."/>
            <person name="Jargeat P."/>
            <person name="Nagy L.G."/>
            <person name="Floudas D."/>
            <person name="Copeland A."/>
            <person name="Barry K.W."/>
            <person name="Cichocki N."/>
            <person name="Veneault-Fourrey C."/>
            <person name="LaButti K."/>
            <person name="Lindquist E.A."/>
            <person name="Lipzen A."/>
            <person name="Lundell T."/>
            <person name="Morin E."/>
            <person name="Murat C."/>
            <person name="Sun H."/>
            <person name="Tunlid A."/>
            <person name="Henrissat B."/>
            <person name="Grigoriev I.V."/>
            <person name="Hibbett D.S."/>
            <person name="Martin F."/>
            <person name="Nordberg H.P."/>
            <person name="Cantor M.N."/>
            <person name="Hua S.X."/>
        </authorList>
    </citation>
    <scope>NUCLEOTIDE SEQUENCE [LARGE SCALE GENOMIC DNA]</scope>
    <source>
        <strain evidence="2 3">Ve08.2h10</strain>
    </source>
</reference>
<dbReference type="EMBL" id="KN831504">
    <property type="protein sequence ID" value="KIK71894.1"/>
    <property type="molecule type" value="Genomic_DNA"/>
</dbReference>
<sequence>MLRRRRKSGGTESGGTESGGTESGGTESGGTESGGTEGGETETEKRRNGEGGLGPDEVDMESEDVDME</sequence>
<evidence type="ECO:0000313" key="2">
    <source>
        <dbReference type="EMBL" id="KIK71894.1"/>
    </source>
</evidence>
<evidence type="ECO:0000313" key="3">
    <source>
        <dbReference type="Proteomes" id="UP000054538"/>
    </source>
</evidence>
<dbReference type="AlphaFoldDB" id="A0A0D0CX51"/>
<keyword evidence="3" id="KW-1185">Reference proteome</keyword>
<feature type="compositionally biased region" description="Acidic residues" evidence="1">
    <location>
        <begin position="56"/>
        <end position="68"/>
    </location>
</feature>